<evidence type="ECO:0008006" key="3">
    <source>
        <dbReference type="Google" id="ProtNLM"/>
    </source>
</evidence>
<dbReference type="OrthoDB" id="2655993at2759"/>
<keyword evidence="2" id="KW-1185">Reference proteome</keyword>
<proteinExistence type="predicted"/>
<evidence type="ECO:0000313" key="2">
    <source>
        <dbReference type="Proteomes" id="UP000541558"/>
    </source>
</evidence>
<gene>
    <name evidence="1" type="ORF">D9611_005371</name>
</gene>
<sequence>MLEALGLDLIPLVLSHLDRKSLHSVVLSSRYLLEPGLNELWRFIATFEPLIACLPDDLLDFEMNAMDRRVYSLKRPLDISDLNRYLEGYAFRIRHINYDDFRRDDYGTLSHKALLALQITTAHLPHGSLSPNLKRFSWDNARNCETEAGTVAMSLFMPPTLDTWTFGMVEGDWVHQTGLHHAAHHLLGIRSLEIFCSPNPFVDKFIVSSLRTQNLQNLRLAHAPTPLLRHLCTLPKIERMDLHDQTPVSFRYPPGDTPQLPSTDNFRSLKSLRMDSREICALGPVIQYLPSTNCVRLLKAEAYVAARCVEEQALVTVVGVHGNQAAMRMLLLSNSNAQHTEDVDPEQTLDISPLFRLDLEACHISLSNRISIKPQTISQMASAWGHMHLLRLESPAYLDFIWPPVINHRDILQLLVGMPSLRHLSLQFDASQICSDEPVNPKESFPHGLKNWIVGQSPISSPSCVAQFLKGTVPNLKRLRTESPGQHNESWGKVNELLGLWHPY</sequence>
<organism evidence="1 2">
    <name type="scientific">Ephemerocybe angulata</name>
    <dbReference type="NCBI Taxonomy" id="980116"/>
    <lineage>
        <taxon>Eukaryota</taxon>
        <taxon>Fungi</taxon>
        <taxon>Dikarya</taxon>
        <taxon>Basidiomycota</taxon>
        <taxon>Agaricomycotina</taxon>
        <taxon>Agaricomycetes</taxon>
        <taxon>Agaricomycetidae</taxon>
        <taxon>Agaricales</taxon>
        <taxon>Agaricineae</taxon>
        <taxon>Psathyrellaceae</taxon>
        <taxon>Ephemerocybe</taxon>
    </lineage>
</organism>
<dbReference type="Proteomes" id="UP000541558">
    <property type="component" value="Unassembled WGS sequence"/>
</dbReference>
<comment type="caution">
    <text evidence="1">The sequence shown here is derived from an EMBL/GenBank/DDBJ whole genome shotgun (WGS) entry which is preliminary data.</text>
</comment>
<dbReference type="EMBL" id="JAACJK010000110">
    <property type="protein sequence ID" value="KAF5332609.1"/>
    <property type="molecule type" value="Genomic_DNA"/>
</dbReference>
<name>A0A8H5FDB4_9AGAR</name>
<dbReference type="AlphaFoldDB" id="A0A8H5FDB4"/>
<reference evidence="1 2" key="1">
    <citation type="journal article" date="2020" name="ISME J.">
        <title>Uncovering the hidden diversity of litter-decomposition mechanisms in mushroom-forming fungi.</title>
        <authorList>
            <person name="Floudas D."/>
            <person name="Bentzer J."/>
            <person name="Ahren D."/>
            <person name="Johansson T."/>
            <person name="Persson P."/>
            <person name="Tunlid A."/>
        </authorList>
    </citation>
    <scope>NUCLEOTIDE SEQUENCE [LARGE SCALE GENOMIC DNA]</scope>
    <source>
        <strain evidence="1 2">CBS 175.51</strain>
    </source>
</reference>
<protein>
    <recommendedName>
        <fullName evidence="3">F-box domain-containing protein</fullName>
    </recommendedName>
</protein>
<accession>A0A8H5FDB4</accession>
<evidence type="ECO:0000313" key="1">
    <source>
        <dbReference type="EMBL" id="KAF5332609.1"/>
    </source>
</evidence>